<keyword evidence="2" id="KW-0479">Metal-binding</keyword>
<name>A0A7R8H6J6_LEPSM</name>
<dbReference type="InterPro" id="IPR013087">
    <property type="entry name" value="Znf_C2H2_type"/>
</dbReference>
<feature type="domain" description="C2H2-type" evidence="7">
    <location>
        <begin position="429"/>
        <end position="457"/>
    </location>
</feature>
<keyword evidence="3" id="KW-0677">Repeat</keyword>
<dbReference type="PROSITE" id="PS00028">
    <property type="entry name" value="ZINC_FINGER_C2H2_1"/>
    <property type="match status" value="3"/>
</dbReference>
<dbReference type="SMART" id="SM00355">
    <property type="entry name" value="ZnF_C2H2"/>
    <property type="match status" value="7"/>
</dbReference>
<sequence length="476" mass="55127">MSGGKIVVLASKETPGTQSTLGPSQSVLLIQNDVTALREDLIVEAGSREPPCSVKRRILLVEKKILHFIYFPNTITEILSIIRISHRQISLVMNQCLIINAPCTLKPIEKLKDQRVLMNSHFFPSNDFKIQRPKFEDDFESFDNAEIMEKLQSLTEVNVKEENYLNDYEDMDFYSESELLDPLQNHPLELPLSTSLIPNTSPQKSGNLSNPSLLKDFYQKDKSSAATQQPRVPCRFCNGTYKATFLSEHIRKQHLSTSKGYQMIKCDKCEKSFKKCREPSKPHGALTSHLLHLCQELQNFQKIEKHKEDIHKICQVCSSEFLSLAQLTGHIQKEHPRCAICGLIFKNRGVFDKHEKEHYQCLDCDFVFKSIEDKRKHSSMHHACVYCSKVFEKILNLNAHKVAHRTCPICRLQFQTVQEQINHQNTNHFKCHVCSITFRRMEDYTQHQRQAHQINTPKRKPVKETQRIILLESKDN</sequence>
<keyword evidence="6" id="KW-0539">Nucleus</keyword>
<dbReference type="PANTHER" id="PTHR24406">
    <property type="entry name" value="TRANSCRIPTIONAL REPRESSOR CTCFL-RELATED"/>
    <property type="match status" value="1"/>
</dbReference>
<keyword evidence="9" id="KW-1185">Reference proteome</keyword>
<dbReference type="EMBL" id="HG994582">
    <property type="protein sequence ID" value="CAF2902795.1"/>
    <property type="molecule type" value="Genomic_DNA"/>
</dbReference>
<protein>
    <submittedName>
        <fullName evidence="8">KRAB</fullName>
    </submittedName>
</protein>
<evidence type="ECO:0000256" key="6">
    <source>
        <dbReference type="ARBA" id="ARBA00023242"/>
    </source>
</evidence>
<evidence type="ECO:0000256" key="5">
    <source>
        <dbReference type="ARBA" id="ARBA00022833"/>
    </source>
</evidence>
<dbReference type="GO" id="GO:0008270">
    <property type="term" value="F:zinc ion binding"/>
    <property type="evidence" value="ECO:0007669"/>
    <property type="project" value="UniProtKB-KW"/>
</dbReference>
<reference evidence="8" key="1">
    <citation type="submission" date="2021-02" db="EMBL/GenBank/DDBJ databases">
        <authorList>
            <person name="Bekaert M."/>
        </authorList>
    </citation>
    <scope>NUCLEOTIDE SEQUENCE</scope>
    <source>
        <strain evidence="8">IoA-00</strain>
    </source>
</reference>
<evidence type="ECO:0000259" key="7">
    <source>
        <dbReference type="PROSITE" id="PS50157"/>
    </source>
</evidence>
<dbReference type="Pfam" id="PF00096">
    <property type="entry name" value="zf-C2H2"/>
    <property type="match status" value="1"/>
</dbReference>
<evidence type="ECO:0000256" key="4">
    <source>
        <dbReference type="ARBA" id="ARBA00022771"/>
    </source>
</evidence>
<evidence type="ECO:0000313" key="8">
    <source>
        <dbReference type="EMBL" id="CAF2902795.1"/>
    </source>
</evidence>
<organism evidence="8 9">
    <name type="scientific">Lepeophtheirus salmonis</name>
    <name type="common">Salmon louse</name>
    <name type="synonym">Caligus salmonis</name>
    <dbReference type="NCBI Taxonomy" id="72036"/>
    <lineage>
        <taxon>Eukaryota</taxon>
        <taxon>Metazoa</taxon>
        <taxon>Ecdysozoa</taxon>
        <taxon>Arthropoda</taxon>
        <taxon>Crustacea</taxon>
        <taxon>Multicrustacea</taxon>
        <taxon>Hexanauplia</taxon>
        <taxon>Copepoda</taxon>
        <taxon>Siphonostomatoida</taxon>
        <taxon>Caligidae</taxon>
        <taxon>Lepeophtheirus</taxon>
    </lineage>
</organism>
<evidence type="ECO:0000256" key="2">
    <source>
        <dbReference type="ARBA" id="ARBA00022723"/>
    </source>
</evidence>
<gene>
    <name evidence="8" type="ORF">LSAA_7694</name>
</gene>
<dbReference type="AlphaFoldDB" id="A0A7R8H6J6"/>
<evidence type="ECO:0000256" key="1">
    <source>
        <dbReference type="ARBA" id="ARBA00004123"/>
    </source>
</evidence>
<dbReference type="Proteomes" id="UP000675881">
    <property type="component" value="Chromosome 3"/>
</dbReference>
<dbReference type="GO" id="GO:0005634">
    <property type="term" value="C:nucleus"/>
    <property type="evidence" value="ECO:0007669"/>
    <property type="project" value="UniProtKB-SubCell"/>
</dbReference>
<dbReference type="SUPFAM" id="SSF57667">
    <property type="entry name" value="beta-beta-alpha zinc fingers"/>
    <property type="match status" value="1"/>
</dbReference>
<evidence type="ECO:0000256" key="3">
    <source>
        <dbReference type="ARBA" id="ARBA00022737"/>
    </source>
</evidence>
<feature type="domain" description="C2H2-type" evidence="7">
    <location>
        <begin position="382"/>
        <end position="404"/>
    </location>
</feature>
<accession>A0A7R8H6J6</accession>
<keyword evidence="5" id="KW-0862">Zinc</keyword>
<dbReference type="OrthoDB" id="3565419at2759"/>
<dbReference type="InterPro" id="IPR036236">
    <property type="entry name" value="Znf_C2H2_sf"/>
</dbReference>
<dbReference type="InterPro" id="IPR050888">
    <property type="entry name" value="ZnF_C2H2-type_TF"/>
</dbReference>
<comment type="subcellular location">
    <subcellularLocation>
        <location evidence="1">Nucleus</location>
    </subcellularLocation>
</comment>
<evidence type="ECO:0000313" key="9">
    <source>
        <dbReference type="Proteomes" id="UP000675881"/>
    </source>
</evidence>
<proteinExistence type="predicted"/>
<keyword evidence="4" id="KW-0863">Zinc-finger</keyword>
<dbReference type="PROSITE" id="PS50157">
    <property type="entry name" value="ZINC_FINGER_C2H2_2"/>
    <property type="match status" value="2"/>
</dbReference>